<gene>
    <name evidence="1" type="ordered locus">PH0091</name>
</gene>
<organism evidence="1 2">
    <name type="scientific">Pyrococcus horikoshii (strain ATCC 700860 / DSM 12428 / JCM 9974 / NBRC 100139 / OT-3)</name>
    <dbReference type="NCBI Taxonomy" id="70601"/>
    <lineage>
        <taxon>Archaea</taxon>
        <taxon>Methanobacteriati</taxon>
        <taxon>Methanobacteriota</taxon>
        <taxon>Thermococci</taxon>
        <taxon>Thermococcales</taxon>
        <taxon>Thermococcaceae</taxon>
        <taxon>Pyrococcus</taxon>
    </lineage>
</organism>
<keyword evidence="2" id="KW-1185">Reference proteome</keyword>
<dbReference type="EnsemblBacteria" id="BAA29160">
    <property type="protein sequence ID" value="BAA29160"/>
    <property type="gene ID" value="BAA29160"/>
</dbReference>
<protein>
    <submittedName>
        <fullName evidence="1">Uncharacterized protein</fullName>
    </submittedName>
</protein>
<name>O57831_PYRHO</name>
<reference evidence="1 2" key="1">
    <citation type="journal article" date="1998" name="DNA Res.">
        <title>Complete sequence and gene organization of the genome of a hyper-thermophilic archaebacterium, Pyrococcus horikoshii OT3.</title>
        <authorList>
            <person name="Kawarabayasi Y."/>
            <person name="Sawada M."/>
            <person name="Horikawa H."/>
            <person name="Haikawa Y."/>
            <person name="Hino Y."/>
            <person name="Yamamoto S."/>
            <person name="Sekine M."/>
            <person name="Baba S."/>
            <person name="Kosugi H."/>
            <person name="Hosoyama A."/>
            <person name="Nagai Y."/>
            <person name="Sakai M."/>
            <person name="Ogura K."/>
            <person name="Otuka R."/>
            <person name="Nakazawa H."/>
            <person name="Takamiya M."/>
            <person name="Ohfuku Y."/>
            <person name="Funahashi T."/>
            <person name="Tanaka T."/>
            <person name="Kudoh Y."/>
            <person name="Yamazaki J."/>
            <person name="Kushida N."/>
            <person name="Oguchi A."/>
            <person name="Aoki K."/>
            <person name="Nakamura Y."/>
            <person name="Robb T.F."/>
            <person name="Horikoshi K."/>
            <person name="Masuchi Y."/>
            <person name="Shizuya H."/>
            <person name="Kikuchi H."/>
        </authorList>
    </citation>
    <scope>NUCLEOTIDE SEQUENCE [LARGE SCALE GENOMIC DNA]</scope>
    <source>
        <strain evidence="2">ATCC 700860 / DSM 12428 / JCM 9974 / NBRC 100139 / OT-3</strain>
    </source>
</reference>
<accession>O57831</accession>
<evidence type="ECO:0000313" key="1">
    <source>
        <dbReference type="EMBL" id="BAA29160.1"/>
    </source>
</evidence>
<dbReference type="AlphaFoldDB" id="O57831"/>
<dbReference type="KEGG" id="pho:PH0091"/>
<proteinExistence type="predicted"/>
<dbReference type="EMBL" id="BA000001">
    <property type="protein sequence ID" value="BAA29160.1"/>
    <property type="molecule type" value="Genomic_DNA"/>
</dbReference>
<evidence type="ECO:0000313" key="2">
    <source>
        <dbReference type="Proteomes" id="UP000000752"/>
    </source>
</evidence>
<sequence length="119" mass="13936">MYSFRKRSSIDVHFESPSMKFFDEHIVSTLFYVEVNVWIFVNYDIVVSFGDFLYDLLSIEDHIYLSVWIVIAGNRIKIRGHENFFAIVMLGDVSYDIRVINAHYTPSISKIICFHSDGN</sequence>
<dbReference type="Proteomes" id="UP000000752">
    <property type="component" value="Chromosome"/>
</dbReference>
<dbReference type="PIR" id="A71229">
    <property type="entry name" value="A71229"/>
</dbReference>